<accession>A0A5B7TX46</accession>
<protein>
    <submittedName>
        <fullName evidence="1">T9SS type B sorting domain-containing protein</fullName>
    </submittedName>
</protein>
<dbReference type="KEGG" id="fbe:FF125_12800"/>
<dbReference type="Pfam" id="PF13585">
    <property type="entry name" value="CHU_C"/>
    <property type="match status" value="1"/>
</dbReference>
<dbReference type="OrthoDB" id="607469at2"/>
<dbReference type="AlphaFoldDB" id="A0A5B7TX46"/>
<keyword evidence="2" id="KW-1185">Reference proteome</keyword>
<evidence type="ECO:0000313" key="1">
    <source>
        <dbReference type="EMBL" id="QCX39272.1"/>
    </source>
</evidence>
<dbReference type="Pfam" id="PF13573">
    <property type="entry name" value="SprB"/>
    <property type="match status" value="1"/>
</dbReference>
<dbReference type="InterPro" id="IPR026341">
    <property type="entry name" value="T9SS_type_B"/>
</dbReference>
<organism evidence="1 2">
    <name type="scientific">Aureibaculum algae</name>
    <dbReference type="NCBI Taxonomy" id="2584122"/>
    <lineage>
        <taxon>Bacteria</taxon>
        <taxon>Pseudomonadati</taxon>
        <taxon>Bacteroidota</taxon>
        <taxon>Flavobacteriia</taxon>
        <taxon>Flavobacteriales</taxon>
        <taxon>Flavobacteriaceae</taxon>
        <taxon>Aureibaculum</taxon>
    </lineage>
</organism>
<name>A0A5B7TX46_9FLAO</name>
<evidence type="ECO:0000313" key="2">
    <source>
        <dbReference type="Proteomes" id="UP000306229"/>
    </source>
</evidence>
<dbReference type="Proteomes" id="UP000306229">
    <property type="component" value="Chromosome"/>
</dbReference>
<sequence>MCILKNINSRFTYSFAKYLYKMKSTQQTTQKCNFIYITLLLLVALLIFPLISSAQTTIPFEKRFESTGINGELTIIGNSILGETSDQPYNGTDRNNDIDMVFVDIDGDTNTFNSSSAKFTTGSCNRVVYAGLYWGAVGAPSTPAPNEVKFKIPGGAYQLITADITDVSKREDLDLVFYKDVTSIVTSITNPNGDYYVADLSTNVGTNNAAGWSLVIVYEDPSEPRKYISTFDGMSAVRNSPNNVVDFSYSGFTTPPSGPVEGKVGVAALEGDLGLYGDHMQFKADGKTSFTSLYDDANDINNFFSSNITHDGVVDTDRNLNSSNTLGWDQKILDFTPLNGGNVLIGNGETGATVRVTNNVGGDHIFTFLNTFSINIIEPVLQVLTSVEDTSNNPITYNSPVQLGETVWYNVNFKNIGTDDATSTVVTNTLPLNVTLDDTTFEFLDASGTPLAAGLITHTFNAATRQITFTIDDTLVLRNSASDSYNIRYQVTASDNCFDYTDACTNLLQNTISSSYGGVTSGENVSDQPGLIGVNGCGLPNVGSMDLYVDTSSCQFDSTEEYCNNTLTISGHDGYNVYEWVDQNGNDLGTGQTISINGPGVYTVTQTKIGCTITTRTITVLGLDVAFTPSDALCKDSEDGKVNVTITDDAATFTYELSQAGSVIATEGPTAAKSFDFTGLDIGDYSVKVTNTDGCFDVFNFTIGEPTLLQATNSVLDNIMPCNGNALSGRIDATGTGGTPPYQYSINNGTSYQDSNIFEVSTEGDHTITVKDANGCTTTTVANIDFDPEIEYTVEKQDVLCYGGSDGSININVSQNTSGNALSYSIDGGTTYQASSLFSGLVAGDYEIIIRKVKGVNTCETTESVTLSQLTFLEFTADAGFKCEGSENQIITAVATEYENEVEFSLDGGSYQTSNIFEDVANGEHTVRVRNTSTGCTDEPVVVLVEAYTPVSFNVDNSANSLVEYVVNATNGEPEYQYAMLKNTDKLISPEVKDEDFGSVNVFTVSGAGFYTFYVKDNKGCVVSEIIEVKDIEIPNFFTPDGDGINDTWYPRNIAIYPNITVKIFDRYQRLIQEYKGIQQSWNGVYKGKLLPSGDYWYIIKLNAANDKREFKGNFTLYR</sequence>
<dbReference type="NCBIfam" id="TIGR04131">
    <property type="entry name" value="Bac_Flav_CTERM"/>
    <property type="match status" value="1"/>
</dbReference>
<proteinExistence type="predicted"/>
<reference evidence="1 2" key="1">
    <citation type="submission" date="2019-05" db="EMBL/GenBank/DDBJ databases">
        <title>Algicella ahnfeltiae gen. nov., sp. nov., a novel marine bacterium of the family Flavobacteriaceae isolated from a red alga.</title>
        <authorList>
            <person name="Nedashkovskaya O.I."/>
            <person name="Kukhlevskiy A.D."/>
            <person name="Kim S.-G."/>
            <person name="Zhukova N.V."/>
            <person name="Mikhailov V.V."/>
        </authorList>
    </citation>
    <scope>NUCLEOTIDE SEQUENCE [LARGE SCALE GENOMIC DNA]</scope>
    <source>
        <strain evidence="1 2">10Alg115</strain>
    </source>
</reference>
<dbReference type="InterPro" id="IPR025667">
    <property type="entry name" value="SprB_repeat"/>
</dbReference>
<dbReference type="EMBL" id="CP040749">
    <property type="protein sequence ID" value="QCX39272.1"/>
    <property type="molecule type" value="Genomic_DNA"/>
</dbReference>
<gene>
    <name evidence="1" type="ORF">FF125_12800</name>
</gene>